<accession>A0A0D7AIG5</accession>
<sequence>MWLSITPPPHSAAVEVHLHSRTARRGLQGRSSLHRRAVRRWTFVCPRGPHYAVLEGLDPSTAAQRSGGRLSALEDRQTRSSRLCLPPPPRCAAVGVGPSLGDCITQSPGPFCTPPPQNAAVGLSLSLGDCTRQSPGPLSAPPPRSAAVGLFLARGTAPRSPRASSALHRRVLRRWGSFFARGLHHAVPGTFLRSTVAFCDGGVSSPLGDCITQSPSLLCTPPPRSAAVGLSLPSGTASRSPPALYAPHRRVLRRWGYVCTRGPHHAVPEALLPSTAAQRGGGDSSSLGDHVVRSPRPLCSPPPHCAAVGLCPPSGTAPRGPRGYSAFHRRVLRRWGWSLARGPRGAVPELFLHSTAAFCGSGGPSAFEGHVAQSSTSCTTPPLHNAAVEVSLPSRAALRGPRGSTALHRCLLRRWTPFSTRGPPCAVLGVVQPSTVAQGSGGGLFALEGCITQPSRLRTTPPLRCAAVECSLPSRTVFCGPRGFPPRHCCTTQRWRLASTRGPRSVALELAIVPPSSNATNAAVVMVLRSGTAPRSPRDLLALHHRVLRRWSTDKPRGLRHEVPEAFQPSTATLRGGGASSPLGDCMAQSPRSVCTPPLHDAAVEVVLCSGTAPRSPRASSAPHRCTMRRWGFVLARGLQHTVPELSLHSTAAERGGGVRSSPGDCTTQSPGLFLPSTVAERDGGDSGVCSPLGDCITQSPSLLCTPPPRSVAVGFVRRPGTAPRSPRDFSALHRRAMWRWS</sequence>
<proteinExistence type="predicted"/>
<feature type="region of interest" description="Disordered" evidence="1">
    <location>
        <begin position="61"/>
        <end position="81"/>
    </location>
</feature>
<gene>
    <name evidence="2" type="ORF">FISHEDRAFT_72007</name>
</gene>
<evidence type="ECO:0000313" key="3">
    <source>
        <dbReference type="Proteomes" id="UP000054144"/>
    </source>
</evidence>
<keyword evidence="3" id="KW-1185">Reference proteome</keyword>
<organism evidence="2 3">
    <name type="scientific">Fistulina hepatica ATCC 64428</name>
    <dbReference type="NCBI Taxonomy" id="1128425"/>
    <lineage>
        <taxon>Eukaryota</taxon>
        <taxon>Fungi</taxon>
        <taxon>Dikarya</taxon>
        <taxon>Basidiomycota</taxon>
        <taxon>Agaricomycotina</taxon>
        <taxon>Agaricomycetes</taxon>
        <taxon>Agaricomycetidae</taxon>
        <taxon>Agaricales</taxon>
        <taxon>Fistulinaceae</taxon>
        <taxon>Fistulina</taxon>
    </lineage>
</organism>
<feature type="region of interest" description="Disordered" evidence="1">
    <location>
        <begin position="651"/>
        <end position="671"/>
    </location>
</feature>
<name>A0A0D7AIG5_9AGAR</name>
<evidence type="ECO:0000256" key="1">
    <source>
        <dbReference type="SAM" id="MobiDB-lite"/>
    </source>
</evidence>
<protein>
    <submittedName>
        <fullName evidence="2">Uncharacterized protein</fullName>
    </submittedName>
</protein>
<dbReference type="AlphaFoldDB" id="A0A0D7AIG5"/>
<dbReference type="EMBL" id="KN881677">
    <property type="protein sequence ID" value="KIY50120.1"/>
    <property type="molecule type" value="Genomic_DNA"/>
</dbReference>
<dbReference type="Proteomes" id="UP000054144">
    <property type="component" value="Unassembled WGS sequence"/>
</dbReference>
<reference evidence="2 3" key="1">
    <citation type="journal article" date="2015" name="Fungal Genet. Biol.">
        <title>Evolution of novel wood decay mechanisms in Agaricales revealed by the genome sequences of Fistulina hepatica and Cylindrobasidium torrendii.</title>
        <authorList>
            <person name="Floudas D."/>
            <person name="Held B.W."/>
            <person name="Riley R."/>
            <person name="Nagy L.G."/>
            <person name="Koehler G."/>
            <person name="Ransdell A.S."/>
            <person name="Younus H."/>
            <person name="Chow J."/>
            <person name="Chiniquy J."/>
            <person name="Lipzen A."/>
            <person name="Tritt A."/>
            <person name="Sun H."/>
            <person name="Haridas S."/>
            <person name="LaButti K."/>
            <person name="Ohm R.A."/>
            <person name="Kues U."/>
            <person name="Blanchette R.A."/>
            <person name="Grigoriev I.V."/>
            <person name="Minto R.E."/>
            <person name="Hibbett D.S."/>
        </authorList>
    </citation>
    <scope>NUCLEOTIDE SEQUENCE [LARGE SCALE GENOMIC DNA]</scope>
    <source>
        <strain evidence="2 3">ATCC 64428</strain>
    </source>
</reference>
<evidence type="ECO:0000313" key="2">
    <source>
        <dbReference type="EMBL" id="KIY50120.1"/>
    </source>
</evidence>